<dbReference type="GO" id="GO:0003899">
    <property type="term" value="F:DNA-directed RNA polymerase activity"/>
    <property type="evidence" value="ECO:0007669"/>
    <property type="project" value="InterPro"/>
</dbReference>
<dbReference type="OrthoDB" id="46081at2157"/>
<dbReference type="KEGG" id="mel:Metbo_1346"/>
<keyword evidence="4 7" id="KW-0479">Metal-binding</keyword>
<keyword evidence="2 7" id="KW-0639">Primosome</keyword>
<evidence type="ECO:0000256" key="4">
    <source>
        <dbReference type="ARBA" id="ARBA00022723"/>
    </source>
</evidence>
<protein>
    <recommendedName>
        <fullName evidence="7">DNA primase large subunit PriL</fullName>
    </recommendedName>
</protein>
<evidence type="ECO:0000256" key="2">
    <source>
        <dbReference type="ARBA" id="ARBA00022515"/>
    </source>
</evidence>
<dbReference type="GO" id="GO:1990077">
    <property type="term" value="C:primosome complex"/>
    <property type="evidence" value="ECO:0007669"/>
    <property type="project" value="UniProtKB-KW"/>
</dbReference>
<dbReference type="RefSeq" id="WP_013644937.1">
    <property type="nucleotide sequence ID" value="NC_015216.1"/>
</dbReference>
<dbReference type="SUPFAM" id="SSF140914">
    <property type="entry name" value="PriB N-terminal domain-like"/>
    <property type="match status" value="1"/>
</dbReference>
<evidence type="ECO:0000256" key="6">
    <source>
        <dbReference type="ARBA" id="ARBA00023014"/>
    </source>
</evidence>
<feature type="binding site" evidence="7">
    <location>
        <position position="417"/>
    </location>
    <ligand>
        <name>[4Fe-4S] cluster</name>
        <dbReference type="ChEBI" id="CHEBI:49883"/>
    </ligand>
</feature>
<dbReference type="AlphaFoldDB" id="F0T7L8"/>
<feature type="domain" description="DNA primase large subunit C-terminal" evidence="9">
    <location>
        <begin position="281"/>
        <end position="417"/>
    </location>
</feature>
<reference evidence="11" key="1">
    <citation type="submission" date="2011-02" db="EMBL/GenBank/DDBJ databases">
        <title>Complete sequence of Methanobacterium sp. AL-21.</title>
        <authorList>
            <consortium name="US DOE Joint Genome Institute"/>
            <person name="Lucas S."/>
            <person name="Copeland A."/>
            <person name="Lapidus A."/>
            <person name="Cheng J.-F."/>
            <person name="Goodwin L."/>
            <person name="Pitluck S."/>
            <person name="Chertkov O."/>
            <person name="Detter J.C."/>
            <person name="Han C."/>
            <person name="Tapia R."/>
            <person name="Land M."/>
            <person name="Hauser L."/>
            <person name="Kyrpides N."/>
            <person name="Ivanova N."/>
            <person name="Mikhailova N."/>
            <person name="Pagani I."/>
            <person name="Cadillo-Quiroz H."/>
            <person name="Imachi H."/>
            <person name="Zinder S."/>
            <person name="Liu W."/>
            <person name="Woyke T."/>
        </authorList>
    </citation>
    <scope>NUCLEOTIDE SEQUENCE [LARGE SCALE GENOMIC DNA]</scope>
    <source>
        <strain evidence="11">AL-21</strain>
    </source>
</reference>
<dbReference type="GO" id="GO:0051539">
    <property type="term" value="F:4 iron, 4 sulfur cluster binding"/>
    <property type="evidence" value="ECO:0007669"/>
    <property type="project" value="UniProtKB-UniRule"/>
</dbReference>
<dbReference type="GO" id="GO:0006269">
    <property type="term" value="P:DNA replication, synthesis of primer"/>
    <property type="evidence" value="ECO:0007669"/>
    <property type="project" value="UniProtKB-UniRule"/>
</dbReference>
<dbReference type="InterPro" id="IPR058560">
    <property type="entry name" value="DNA_primase_C"/>
</dbReference>
<evidence type="ECO:0000256" key="8">
    <source>
        <dbReference type="SAM" id="MobiDB-lite"/>
    </source>
</evidence>
<dbReference type="EMBL" id="CP002551">
    <property type="protein sequence ID" value="ADZ09586.1"/>
    <property type="molecule type" value="Genomic_DNA"/>
</dbReference>
<feature type="binding site" evidence="7">
    <location>
        <position position="289"/>
    </location>
    <ligand>
        <name>[4Fe-4S] cluster</name>
        <dbReference type="ChEBI" id="CHEBI:49883"/>
    </ligand>
</feature>
<proteinExistence type="inferred from homology"/>
<evidence type="ECO:0000256" key="7">
    <source>
        <dbReference type="HAMAP-Rule" id="MF_00701"/>
    </source>
</evidence>
<dbReference type="GeneID" id="10277797"/>
<reference evidence="10 11" key="2">
    <citation type="journal article" date="2014" name="Int. J. Syst. Evol. Microbiol.">
        <title>Methanobacterium paludis sp. nov. and a novel strain of Methanobacterium lacus isolated from northern peatlands.</title>
        <authorList>
            <person name="Cadillo-Quiroz H."/>
            <person name="Brauer S.L."/>
            <person name="Goodson N."/>
            <person name="Yavitt J.B."/>
            <person name="Zinder S.H."/>
        </authorList>
    </citation>
    <scope>NUCLEOTIDE SEQUENCE [LARGE SCALE GENOMIC DNA]</scope>
    <source>
        <strain evidence="10 11">AL-21</strain>
    </source>
</reference>
<comment type="subunit">
    <text evidence="7">Heterodimer of a small subunit (PriS) and a large subunit (PriL).</text>
</comment>
<evidence type="ECO:0000313" key="10">
    <source>
        <dbReference type="EMBL" id="ADZ09586.1"/>
    </source>
</evidence>
<keyword evidence="6 7" id="KW-0411">Iron-sulfur</keyword>
<dbReference type="GO" id="GO:0046872">
    <property type="term" value="F:metal ion binding"/>
    <property type="evidence" value="ECO:0007669"/>
    <property type="project" value="UniProtKB-KW"/>
</dbReference>
<dbReference type="HOGENOM" id="CLU_626450_0_0_2"/>
<comment type="similarity">
    <text evidence="7">Belongs to the eukaryotic-type primase large subunit family.</text>
</comment>
<gene>
    <name evidence="7" type="primary">priL</name>
    <name evidence="10" type="ordered locus">Metbo_1346</name>
</gene>
<keyword evidence="5 7" id="KW-0408">Iron</keyword>
<dbReference type="Proteomes" id="UP000007490">
    <property type="component" value="Chromosome"/>
</dbReference>
<evidence type="ECO:0000256" key="3">
    <source>
        <dbReference type="ARBA" id="ARBA00022705"/>
    </source>
</evidence>
<organism evidence="10 11">
    <name type="scientific">Methanobacterium lacus (strain AL-21)</name>
    <dbReference type="NCBI Taxonomy" id="877455"/>
    <lineage>
        <taxon>Archaea</taxon>
        <taxon>Methanobacteriati</taxon>
        <taxon>Methanobacteriota</taxon>
        <taxon>Methanomada group</taxon>
        <taxon>Methanobacteria</taxon>
        <taxon>Methanobacteriales</taxon>
        <taxon>Methanobacteriaceae</taxon>
        <taxon>Methanobacterium</taxon>
    </lineage>
</organism>
<dbReference type="STRING" id="877455.Metbo_1346"/>
<keyword evidence="3 7" id="KW-0235">DNA replication</keyword>
<keyword evidence="11" id="KW-1185">Reference proteome</keyword>
<dbReference type="CDD" id="cd06560">
    <property type="entry name" value="PriL"/>
    <property type="match status" value="1"/>
</dbReference>
<comment type="cofactor">
    <cofactor evidence="7">
        <name>[4Fe-4S] cluster</name>
        <dbReference type="ChEBI" id="CHEBI:49883"/>
    </cofactor>
    <text evidence="7">Binds 1 [4Fe-4S] cluster.</text>
</comment>
<evidence type="ECO:0000313" key="11">
    <source>
        <dbReference type="Proteomes" id="UP000007490"/>
    </source>
</evidence>
<feature type="compositionally biased region" description="Basic and acidic residues" evidence="8">
    <location>
        <begin position="447"/>
        <end position="461"/>
    </location>
</feature>
<sequence>MLSVAFINPLSDEGKNVVRELGDFERVLADNDELISIVTESRSQEISDDSFIPRNYIDLAIKRIEWYVKKKNDRNFDNNIYEFLFNPEIYKFDIISYYLLCQAVGAKYGSNSRESRVLVESQGKIMEYRLGKLSKSEQTLAVNNILNSVVSLSHPRWTFFEELLGSKKLRLHEMILDNGEVILDKDDFLERFSSKIHGRKPDKMYEALIGTRVKELVMIKMVMQNTEDYISNVSAKSQREIEPNPILLQLADKISEVLAESARSYGFGGGSRGGSIRASALNPKAFPPCVKNVMEGIKSGGRNDAIIMFLTPFISYARLYPSVFSENISKRVSDIDPNLSVVEGEVMPLIFGAAERCTPPLFEDQPQDKVNLIAKLGFGMHETADLKNEGQTTWYTPMSCEKVKLHLPSLCKPDEHCKKIGNPLSYYNRMTWIIRKESQQSTGNEAGKTEAKTSKTQKDSK</sequence>
<feature type="region of interest" description="Disordered" evidence="8">
    <location>
        <begin position="437"/>
        <end position="461"/>
    </location>
</feature>
<evidence type="ECO:0000256" key="1">
    <source>
        <dbReference type="ARBA" id="ARBA00022485"/>
    </source>
</evidence>
<dbReference type="HAMAP" id="MF_00701">
    <property type="entry name" value="DNA_primase_lrg_arc"/>
    <property type="match status" value="1"/>
</dbReference>
<feature type="binding site" evidence="7">
    <location>
        <position position="411"/>
    </location>
    <ligand>
        <name>[4Fe-4S] cluster</name>
        <dbReference type="ChEBI" id="CHEBI:49883"/>
    </ligand>
</feature>
<accession>F0T7L8</accession>
<evidence type="ECO:0000256" key="5">
    <source>
        <dbReference type="ARBA" id="ARBA00023004"/>
    </source>
</evidence>
<feature type="binding site" evidence="7">
    <location>
        <position position="400"/>
    </location>
    <ligand>
        <name>[4Fe-4S] cluster</name>
        <dbReference type="ChEBI" id="CHEBI:49883"/>
    </ligand>
</feature>
<dbReference type="InterPro" id="IPR023642">
    <property type="entry name" value="DNA_primase_lsu_PriL"/>
</dbReference>
<evidence type="ECO:0000259" key="9">
    <source>
        <dbReference type="Pfam" id="PF04104"/>
    </source>
</evidence>
<comment type="function">
    <text evidence="7">Regulatory subunit of DNA primase, an RNA polymerase that catalyzes the synthesis of short RNA molecules used as primers for DNA polymerase during DNA replication. Stabilizes and modulates the activity of the small subunit, increasing the rate of DNA synthesis, and conferring RNA synthesis capability. The DNA polymerase activity may enable DNA primase to also catalyze primer extension after primer synthesis. May also play a role in DNA repair.</text>
</comment>
<keyword evidence="1 7" id="KW-0004">4Fe-4S</keyword>
<dbReference type="Pfam" id="PF04104">
    <property type="entry name" value="DNA_primase_lrg"/>
    <property type="match status" value="1"/>
</dbReference>
<dbReference type="eggNOG" id="arCOG03013">
    <property type="taxonomic scope" value="Archaea"/>
</dbReference>
<name>F0T7L8_METLA</name>